<evidence type="ECO:0000256" key="1">
    <source>
        <dbReference type="SAM" id="MobiDB-lite"/>
    </source>
</evidence>
<proteinExistence type="predicted"/>
<feature type="compositionally biased region" description="Low complexity" evidence="1">
    <location>
        <begin position="379"/>
        <end position="420"/>
    </location>
</feature>
<protein>
    <submittedName>
        <fullName evidence="2">Uncharacterized protein</fullName>
    </submittedName>
</protein>
<dbReference type="Proteomes" id="UP000809789">
    <property type="component" value="Unassembled WGS sequence"/>
</dbReference>
<dbReference type="PRINTS" id="PR01217">
    <property type="entry name" value="PRICHEXTENSN"/>
</dbReference>
<accession>A0A8K0PC20</accession>
<keyword evidence="3" id="KW-1185">Reference proteome</keyword>
<name>A0A8K0PC20_9PEZI</name>
<feature type="compositionally biased region" description="Low complexity" evidence="1">
    <location>
        <begin position="502"/>
        <end position="517"/>
    </location>
</feature>
<reference evidence="2" key="1">
    <citation type="submission" date="2021-07" db="EMBL/GenBank/DDBJ databases">
        <title>Elsinoe batatas strain:CRI-CJ2 Genome sequencing and assembly.</title>
        <authorList>
            <person name="Huang L."/>
        </authorList>
    </citation>
    <scope>NUCLEOTIDE SEQUENCE</scope>
    <source>
        <strain evidence="2">CRI-CJ2</strain>
    </source>
</reference>
<evidence type="ECO:0000313" key="3">
    <source>
        <dbReference type="Proteomes" id="UP000809789"/>
    </source>
</evidence>
<dbReference type="AlphaFoldDB" id="A0A8K0PC20"/>
<feature type="compositionally biased region" description="Pro residues" evidence="1">
    <location>
        <begin position="434"/>
        <end position="477"/>
    </location>
</feature>
<evidence type="ECO:0000313" key="2">
    <source>
        <dbReference type="EMBL" id="KAG8626415.1"/>
    </source>
</evidence>
<dbReference type="OrthoDB" id="4094614at2759"/>
<gene>
    <name evidence="2" type="ORF">KVT40_005360</name>
</gene>
<feature type="region of interest" description="Disordered" evidence="1">
    <location>
        <begin position="378"/>
        <end position="517"/>
    </location>
</feature>
<dbReference type="EMBL" id="JAESVG020000006">
    <property type="protein sequence ID" value="KAG8626415.1"/>
    <property type="molecule type" value="Genomic_DNA"/>
</dbReference>
<sequence length="547" mass="54482">MLTLLESADVPVQIGHELPDQHHQSSISACPYPLFIDMKLSLLHPRRSAIGIITKSFSLHRAGYSTGVLITLAGFAATAIAAPRAGVSSLTATSASSSASASASATGGLCYAAFDNCKAQPQANNAQCVADLASCLGYNPFARSTTTTTTSASASASATGGLCYAAFDNCKAQPQANNAQCVADLASCLGYNPFARSTTTTTTSASASASATGGLCYAAFDNCKAQPQANNAQCVADLAGCLGYNPFAQSNTASSTSVSASPSPTGKGNSTEMACYNGFNKCKAQPDPNNAQCVAELAGCLGYNPFAQPTTSSPAEHATTTTVIVSSFTTYCPEPTTISWGTKTYTVTSATTLTITDCPCTITKPWKPTSPVILPPTTTPCTTSTTLSTTPCTTSSVVPPVQKPPVYTNTTTPCTTSATTAPPPPPANTNTTTPCPPSATPAPPPPAPTTSAPAPAPPAPAPPAPSSPAPPAAPPAPSSSAPPAAPPAPSTTAPVAAPPAPSVTTPTTTRPASSTSSVVTFTGAAVAVSKNGGAFAAALMGAVAFLV</sequence>
<organism evidence="2 3">
    <name type="scientific">Elsinoe batatas</name>
    <dbReference type="NCBI Taxonomy" id="2601811"/>
    <lineage>
        <taxon>Eukaryota</taxon>
        <taxon>Fungi</taxon>
        <taxon>Dikarya</taxon>
        <taxon>Ascomycota</taxon>
        <taxon>Pezizomycotina</taxon>
        <taxon>Dothideomycetes</taxon>
        <taxon>Dothideomycetidae</taxon>
        <taxon>Myriangiales</taxon>
        <taxon>Elsinoaceae</taxon>
        <taxon>Elsinoe</taxon>
    </lineage>
</organism>
<comment type="caution">
    <text evidence="2">The sequence shown here is derived from an EMBL/GenBank/DDBJ whole genome shotgun (WGS) entry which is preliminary data.</text>
</comment>